<evidence type="ECO:0000259" key="4">
    <source>
        <dbReference type="Pfam" id="PF22939"/>
    </source>
</evidence>
<feature type="repeat" description="ANK" evidence="3">
    <location>
        <begin position="824"/>
        <end position="856"/>
    </location>
</feature>
<dbReference type="Gene3D" id="3.40.50.300">
    <property type="entry name" value="P-loop containing nucleotide triphosphate hydrolases"/>
    <property type="match status" value="1"/>
</dbReference>
<dbReference type="AlphaFoldDB" id="A0A2P4ZBP8"/>
<dbReference type="PRINTS" id="PR01415">
    <property type="entry name" value="ANKYRIN"/>
</dbReference>
<evidence type="ECO:0000259" key="5">
    <source>
        <dbReference type="Pfam" id="PF23239"/>
    </source>
</evidence>
<feature type="domain" description="DUF7069" evidence="5">
    <location>
        <begin position="266"/>
        <end position="320"/>
    </location>
</feature>
<dbReference type="SUPFAM" id="SSF52540">
    <property type="entry name" value="P-loop containing nucleoside triphosphate hydrolases"/>
    <property type="match status" value="1"/>
</dbReference>
<dbReference type="SMART" id="SM00248">
    <property type="entry name" value="ANK"/>
    <property type="match status" value="11"/>
</dbReference>
<dbReference type="InterPro" id="IPR036770">
    <property type="entry name" value="Ankyrin_rpt-contain_sf"/>
</dbReference>
<feature type="domain" description="GPI inositol-deacylase winged helix" evidence="4">
    <location>
        <begin position="344"/>
        <end position="433"/>
    </location>
</feature>
<sequence>MEGDRIISENTIGNGNVFFQGNVSVNNHAQDSQKQGEHDVLKRLYTSPYQDRKDRNPPRVPGTCDWFVSHEHFRTWNESNSSALLWVSADPGCGKSVLVKHLVDSVMQTTESRAVCYFFFKDDFPDQKNITSALSCILRQIFIQRPSLLSDEMLRKFNSGGETFTTSFSDLWKTLMKVAENEDAGEIVCILDAIDECEDQSGQGRSELLKALCTLYGTDTRRNSNLKFLLTSRPYAEISRGLQPVQVPELPVIRLSGESEDEIKKISLEINIYIDARVHDIANRLQLTENECDLLLRKLKSVPNRTYLWVYLVLDYIENSINVSNTMIIEATLHMPTTVDEAYERILSKSTNAKQARIILHIIVAAARPLTLGEMNFAMASNNGDQQSYDDLGLAPEYRFRETLRNICGLCVVVVDSRVYLLHQTVKEFLVRADDMQTIGRDRGDVEWKFSLYLLESHRILAEICIWHLLAGLTIIPDSATEQNWRGIFLDYSAKHWASHFHQMLSETQSIMTESILMICDVASSCCQTWFSCYWTTTNTQFPEDFTTLMLASYFGLSIAVSNLLTTSDIKLNVRDSTYQRTALSWAVRNGFYKVSELLLNGIREKLGTLKLPFRKRAKVDLQDKYGRTALTYAIWNGDVALVQLLIKAGARAHLTDELDGTPLSYAFCNGNAEIIDLLAKRKRVVDIENDINRLLLSAAEKGHEEVMSLLLKTNRANIEVQNQYGSTPLLIAAEKGHNTIVKLLLKAGVDVNAHEDSGFTALTYASRTGCEAIVKLLLKAGADVNAHTDNGFIALIDASREGHEAIVKLLLEAGADVNAHTDNGSTALYDASWRGHEAIVKLLLEAGADVNAHEDDGSTALLDASRWGHEAVVKLLLEARADVNAYNNFGSTALFIASRNGHEAIVKLLLEAGASRS</sequence>
<dbReference type="Gene3D" id="1.25.40.20">
    <property type="entry name" value="Ankyrin repeat-containing domain"/>
    <property type="match status" value="4"/>
</dbReference>
<evidence type="ECO:0000313" key="8">
    <source>
        <dbReference type="Proteomes" id="UP000054821"/>
    </source>
</evidence>
<name>A0A2P4ZBP8_9HYPO</name>
<dbReference type="Pfam" id="PF24883">
    <property type="entry name" value="NPHP3_N"/>
    <property type="match status" value="1"/>
</dbReference>
<feature type="domain" description="Nephrocystin 3-like N-terminal" evidence="6">
    <location>
        <begin position="62"/>
        <end position="233"/>
    </location>
</feature>
<dbReference type="STRING" id="398673.A0A2P4ZBP8"/>
<dbReference type="Proteomes" id="UP000054821">
    <property type="component" value="Unassembled WGS sequence"/>
</dbReference>
<dbReference type="EMBL" id="JPDN02000046">
    <property type="protein sequence ID" value="PON21729.1"/>
    <property type="molecule type" value="Genomic_DNA"/>
</dbReference>
<dbReference type="PROSITE" id="PS50297">
    <property type="entry name" value="ANK_REP_REGION"/>
    <property type="match status" value="7"/>
</dbReference>
<gene>
    <name evidence="7" type="ORF">TGAM01_v209467</name>
</gene>
<dbReference type="GeneID" id="29990005"/>
<dbReference type="InterPro" id="IPR027417">
    <property type="entry name" value="P-loop_NTPase"/>
</dbReference>
<evidence type="ECO:0000313" key="7">
    <source>
        <dbReference type="EMBL" id="PON21729.1"/>
    </source>
</evidence>
<dbReference type="InterPro" id="IPR056884">
    <property type="entry name" value="NPHP3-like_N"/>
</dbReference>
<dbReference type="RefSeq" id="XP_024404706.1">
    <property type="nucleotide sequence ID" value="XM_024550561.1"/>
</dbReference>
<feature type="repeat" description="ANK" evidence="3">
    <location>
        <begin position="857"/>
        <end position="889"/>
    </location>
</feature>
<evidence type="ECO:0000256" key="3">
    <source>
        <dbReference type="PROSITE-ProRule" id="PRU00023"/>
    </source>
</evidence>
<organism evidence="7 8">
    <name type="scientific">Trichoderma gamsii</name>
    <dbReference type="NCBI Taxonomy" id="398673"/>
    <lineage>
        <taxon>Eukaryota</taxon>
        <taxon>Fungi</taxon>
        <taxon>Dikarya</taxon>
        <taxon>Ascomycota</taxon>
        <taxon>Pezizomycotina</taxon>
        <taxon>Sordariomycetes</taxon>
        <taxon>Hypocreomycetidae</taxon>
        <taxon>Hypocreales</taxon>
        <taxon>Hypocreaceae</taxon>
        <taxon>Trichoderma</taxon>
    </lineage>
</organism>
<keyword evidence="8" id="KW-1185">Reference proteome</keyword>
<proteinExistence type="predicted"/>
<dbReference type="InterPro" id="IPR055497">
    <property type="entry name" value="DUF7069"/>
</dbReference>
<reference evidence="7 8" key="1">
    <citation type="journal article" date="2016" name="Genome Announc.">
        <title>Draft Whole-Genome Sequence of Trichoderma gamsii T6085, a Promising Biocontrol Agent of Fusarium Head Blight on Wheat.</title>
        <authorList>
            <person name="Baroncelli R."/>
            <person name="Zapparata A."/>
            <person name="Piaggeschi G."/>
            <person name="Sarrocco S."/>
            <person name="Vannacci G."/>
        </authorList>
    </citation>
    <scope>NUCLEOTIDE SEQUENCE [LARGE SCALE GENOMIC DNA]</scope>
    <source>
        <strain evidence="7 8">T6085</strain>
    </source>
</reference>
<keyword evidence="2 3" id="KW-0040">ANK repeat</keyword>
<evidence type="ECO:0000256" key="1">
    <source>
        <dbReference type="ARBA" id="ARBA00022737"/>
    </source>
</evidence>
<feature type="repeat" description="ANK" evidence="3">
    <location>
        <begin position="791"/>
        <end position="823"/>
    </location>
</feature>
<dbReference type="PANTHER" id="PTHR24198">
    <property type="entry name" value="ANKYRIN REPEAT AND PROTEIN KINASE DOMAIN-CONTAINING PROTEIN"/>
    <property type="match status" value="1"/>
</dbReference>
<dbReference type="Pfam" id="PF22939">
    <property type="entry name" value="WHD_GPIID"/>
    <property type="match status" value="1"/>
</dbReference>
<evidence type="ECO:0000256" key="2">
    <source>
        <dbReference type="ARBA" id="ARBA00023043"/>
    </source>
</evidence>
<feature type="repeat" description="ANK" evidence="3">
    <location>
        <begin position="758"/>
        <end position="790"/>
    </location>
</feature>
<evidence type="ECO:0000259" key="6">
    <source>
        <dbReference type="Pfam" id="PF24883"/>
    </source>
</evidence>
<feature type="repeat" description="ANK" evidence="3">
    <location>
        <begin position="890"/>
        <end position="918"/>
    </location>
</feature>
<dbReference type="Pfam" id="PF23239">
    <property type="entry name" value="DUF7069"/>
    <property type="match status" value="1"/>
</dbReference>
<dbReference type="PANTHER" id="PTHR24198:SF165">
    <property type="entry name" value="ANKYRIN REPEAT-CONTAINING PROTEIN-RELATED"/>
    <property type="match status" value="1"/>
</dbReference>
<feature type="repeat" description="ANK" evidence="3">
    <location>
        <begin position="725"/>
        <end position="757"/>
    </location>
</feature>
<dbReference type="Pfam" id="PF12796">
    <property type="entry name" value="Ank_2"/>
    <property type="match status" value="4"/>
</dbReference>
<feature type="repeat" description="ANK" evidence="3">
    <location>
        <begin position="626"/>
        <end position="658"/>
    </location>
</feature>
<protein>
    <submittedName>
        <fullName evidence="7">Uncharacterized protein</fullName>
    </submittedName>
</protein>
<dbReference type="SUPFAM" id="SSF48403">
    <property type="entry name" value="Ankyrin repeat"/>
    <property type="match status" value="1"/>
</dbReference>
<keyword evidence="1" id="KW-0677">Repeat</keyword>
<dbReference type="InterPro" id="IPR054471">
    <property type="entry name" value="GPIID_WHD"/>
</dbReference>
<comment type="caution">
    <text evidence="7">The sequence shown here is derived from an EMBL/GenBank/DDBJ whole genome shotgun (WGS) entry which is preliminary data.</text>
</comment>
<dbReference type="InterPro" id="IPR002110">
    <property type="entry name" value="Ankyrin_rpt"/>
</dbReference>
<dbReference type="PROSITE" id="PS50088">
    <property type="entry name" value="ANK_REPEAT"/>
    <property type="match status" value="7"/>
</dbReference>
<accession>A0A2P4ZBP8</accession>